<comment type="caution">
    <text evidence="1">The sequence shown here is derived from an EMBL/GenBank/DDBJ whole genome shotgun (WGS) entry which is preliminary data.</text>
</comment>
<dbReference type="EMBL" id="JAVDYJ010000001">
    <property type="protein sequence ID" value="MDR7345987.1"/>
    <property type="molecule type" value="Genomic_DNA"/>
</dbReference>
<gene>
    <name evidence="1" type="ORF">J2S62_000244</name>
</gene>
<evidence type="ECO:0000313" key="1">
    <source>
        <dbReference type="EMBL" id="MDR7345987.1"/>
    </source>
</evidence>
<sequence>MRKTTLFNFLTPTPGTPPLQVPDDELEFDWIQVSETPC</sequence>
<name>A0ABU2AXB8_9MICC</name>
<accession>A0ABU2AXB8</accession>
<keyword evidence="2" id="KW-1185">Reference proteome</keyword>
<protein>
    <submittedName>
        <fullName evidence="1">Uncharacterized protein</fullName>
    </submittedName>
</protein>
<reference evidence="1 2" key="1">
    <citation type="submission" date="2023-07" db="EMBL/GenBank/DDBJ databases">
        <title>Sequencing the genomes of 1000 actinobacteria strains.</title>
        <authorList>
            <person name="Klenk H.-P."/>
        </authorList>
    </citation>
    <scope>NUCLEOTIDE SEQUENCE [LARGE SCALE GENOMIC DNA]</scope>
    <source>
        <strain evidence="1 2">DSM 22966</strain>
    </source>
</reference>
<dbReference type="Proteomes" id="UP001183794">
    <property type="component" value="Unassembled WGS sequence"/>
</dbReference>
<proteinExistence type="predicted"/>
<organism evidence="1 2">
    <name type="scientific">Enteractinococcus fodinae</name>
    <dbReference type="NCBI Taxonomy" id="684663"/>
    <lineage>
        <taxon>Bacteria</taxon>
        <taxon>Bacillati</taxon>
        <taxon>Actinomycetota</taxon>
        <taxon>Actinomycetes</taxon>
        <taxon>Micrococcales</taxon>
        <taxon>Micrococcaceae</taxon>
    </lineage>
</organism>
<evidence type="ECO:0000313" key="2">
    <source>
        <dbReference type="Proteomes" id="UP001183794"/>
    </source>
</evidence>